<accession>A0A392V996</accession>
<proteinExistence type="predicted"/>
<protein>
    <submittedName>
        <fullName evidence="1">Uncharacterized protein</fullName>
    </submittedName>
</protein>
<evidence type="ECO:0000313" key="2">
    <source>
        <dbReference type="Proteomes" id="UP000265520"/>
    </source>
</evidence>
<feature type="non-terminal residue" evidence="1">
    <location>
        <position position="48"/>
    </location>
</feature>
<reference evidence="1 2" key="1">
    <citation type="journal article" date="2018" name="Front. Plant Sci.">
        <title>Red Clover (Trifolium pratense) and Zigzag Clover (T. medium) - A Picture of Genomic Similarities and Differences.</title>
        <authorList>
            <person name="Dluhosova J."/>
            <person name="Istvanek J."/>
            <person name="Nedelnik J."/>
            <person name="Repkova J."/>
        </authorList>
    </citation>
    <scope>NUCLEOTIDE SEQUENCE [LARGE SCALE GENOMIC DNA]</scope>
    <source>
        <strain evidence="2">cv. 10/8</strain>
        <tissue evidence="1">Leaf</tissue>
    </source>
</reference>
<dbReference type="Proteomes" id="UP000265520">
    <property type="component" value="Unassembled WGS sequence"/>
</dbReference>
<organism evidence="1 2">
    <name type="scientific">Trifolium medium</name>
    <dbReference type="NCBI Taxonomy" id="97028"/>
    <lineage>
        <taxon>Eukaryota</taxon>
        <taxon>Viridiplantae</taxon>
        <taxon>Streptophyta</taxon>
        <taxon>Embryophyta</taxon>
        <taxon>Tracheophyta</taxon>
        <taxon>Spermatophyta</taxon>
        <taxon>Magnoliopsida</taxon>
        <taxon>eudicotyledons</taxon>
        <taxon>Gunneridae</taxon>
        <taxon>Pentapetalae</taxon>
        <taxon>rosids</taxon>
        <taxon>fabids</taxon>
        <taxon>Fabales</taxon>
        <taxon>Fabaceae</taxon>
        <taxon>Papilionoideae</taxon>
        <taxon>50 kb inversion clade</taxon>
        <taxon>NPAAA clade</taxon>
        <taxon>Hologalegina</taxon>
        <taxon>IRL clade</taxon>
        <taxon>Trifolieae</taxon>
        <taxon>Trifolium</taxon>
    </lineage>
</organism>
<comment type="caution">
    <text evidence="1">The sequence shown here is derived from an EMBL/GenBank/DDBJ whole genome shotgun (WGS) entry which is preliminary data.</text>
</comment>
<dbReference type="AlphaFoldDB" id="A0A392V996"/>
<dbReference type="EMBL" id="LXQA011056579">
    <property type="protein sequence ID" value="MCI83010.1"/>
    <property type="molecule type" value="Genomic_DNA"/>
</dbReference>
<evidence type="ECO:0000313" key="1">
    <source>
        <dbReference type="EMBL" id="MCI83010.1"/>
    </source>
</evidence>
<name>A0A392V996_9FABA</name>
<sequence>MLWLCPNHTPTDPVTPCSSSAFSFARLTDTVAPFPLGRDGPVSSVPVN</sequence>
<keyword evidence="2" id="KW-1185">Reference proteome</keyword>